<evidence type="ECO:0000256" key="7">
    <source>
        <dbReference type="ARBA" id="ARBA00023125"/>
    </source>
</evidence>
<evidence type="ECO:0000256" key="8">
    <source>
        <dbReference type="ARBA" id="ARBA00023163"/>
    </source>
</evidence>
<dbReference type="InterPro" id="IPR007046">
    <property type="entry name" value="RNA_pol_sigma_54_core-bd"/>
</dbReference>
<evidence type="ECO:0000256" key="5">
    <source>
        <dbReference type="ARBA" id="ARBA00023015"/>
    </source>
</evidence>
<dbReference type="PANTHER" id="PTHR32248:SF4">
    <property type="entry name" value="RNA POLYMERASE SIGMA-54 FACTOR"/>
    <property type="match status" value="1"/>
</dbReference>
<reference evidence="11 12" key="1">
    <citation type="submission" date="2020-11" db="EMBL/GenBank/DDBJ databases">
        <authorList>
            <person name="Peeters C."/>
        </authorList>
    </citation>
    <scope>NUCLEOTIDE SEQUENCE [LARGE SCALE GENOMIC DNA]</scope>
    <source>
        <strain evidence="11 12">LMG 7974</strain>
    </source>
</reference>
<keyword evidence="4" id="KW-0548">Nucleotidyltransferase</keyword>
<dbReference type="InterPro" id="IPR007634">
    <property type="entry name" value="RNA_pol_sigma_54_DNA-bd"/>
</dbReference>
<dbReference type="PRINTS" id="PR00045">
    <property type="entry name" value="SIGMA54FCT"/>
</dbReference>
<evidence type="ECO:0000313" key="11">
    <source>
        <dbReference type="EMBL" id="CAD7289437.1"/>
    </source>
</evidence>
<evidence type="ECO:0000256" key="6">
    <source>
        <dbReference type="ARBA" id="ARBA00023082"/>
    </source>
</evidence>
<dbReference type="InterPro" id="IPR000394">
    <property type="entry name" value="RNA_pol_sigma_54"/>
</dbReference>
<comment type="caution">
    <text evidence="11">The sequence shown here is derived from an EMBL/GenBank/DDBJ whole genome shotgun (WGS) entry which is preliminary data.</text>
</comment>
<evidence type="ECO:0000259" key="9">
    <source>
        <dbReference type="Pfam" id="PF04552"/>
    </source>
</evidence>
<evidence type="ECO:0000256" key="3">
    <source>
        <dbReference type="ARBA" id="ARBA00022679"/>
    </source>
</evidence>
<dbReference type="NCBIfam" id="TIGR02395">
    <property type="entry name" value="rpoN_sigma"/>
    <property type="match status" value="1"/>
</dbReference>
<dbReference type="InterPro" id="IPR038709">
    <property type="entry name" value="RpoN_core-bd_sf"/>
</dbReference>
<dbReference type="NCBIfam" id="NF004602">
    <property type="entry name" value="PRK05932.2-4"/>
    <property type="match status" value="1"/>
</dbReference>
<dbReference type="PROSITE" id="PS50044">
    <property type="entry name" value="SIGMA54_3"/>
    <property type="match status" value="1"/>
</dbReference>
<evidence type="ECO:0000313" key="12">
    <source>
        <dbReference type="Proteomes" id="UP000789803"/>
    </source>
</evidence>
<keyword evidence="3" id="KW-0808">Transferase</keyword>
<dbReference type="PIRSF" id="PIRSF000774">
    <property type="entry name" value="RpoN"/>
    <property type="match status" value="1"/>
</dbReference>
<dbReference type="Pfam" id="PF04963">
    <property type="entry name" value="Sigma54_CBD"/>
    <property type="match status" value="1"/>
</dbReference>
<dbReference type="Gene3D" id="1.10.10.1330">
    <property type="entry name" value="RNA polymerase sigma-54 factor, core-binding domain"/>
    <property type="match status" value="1"/>
</dbReference>
<keyword evidence="7" id="KW-0238">DNA-binding</keyword>
<name>A0ABM8Q994_9BACT</name>
<dbReference type="Proteomes" id="UP000789803">
    <property type="component" value="Unassembled WGS sequence"/>
</dbReference>
<keyword evidence="5" id="KW-0805">Transcription regulation</keyword>
<organism evidence="11 12">
    <name type="scientific">Campylobacter majalis</name>
    <dbReference type="NCBI Taxonomy" id="2790656"/>
    <lineage>
        <taxon>Bacteria</taxon>
        <taxon>Pseudomonadati</taxon>
        <taxon>Campylobacterota</taxon>
        <taxon>Epsilonproteobacteria</taxon>
        <taxon>Campylobacterales</taxon>
        <taxon>Campylobacteraceae</taxon>
        <taxon>Campylobacter</taxon>
    </lineage>
</organism>
<dbReference type="EMBL" id="CAJHOF010000016">
    <property type="protein sequence ID" value="CAD7289437.1"/>
    <property type="molecule type" value="Genomic_DNA"/>
</dbReference>
<feature type="domain" description="RNA polymerase sigma factor 54 core-binding" evidence="10">
    <location>
        <begin position="77"/>
        <end position="245"/>
    </location>
</feature>
<dbReference type="Gene3D" id="1.10.10.60">
    <property type="entry name" value="Homeodomain-like"/>
    <property type="match status" value="1"/>
</dbReference>
<dbReference type="RefSeq" id="WP_229933313.1">
    <property type="nucleotide sequence ID" value="NZ_CAJHOF010000016.1"/>
</dbReference>
<evidence type="ECO:0000256" key="2">
    <source>
        <dbReference type="ARBA" id="ARBA00022478"/>
    </source>
</evidence>
<keyword evidence="12" id="KW-1185">Reference proteome</keyword>
<gene>
    <name evidence="11" type="ORF">LMG7974_01526</name>
</gene>
<proteinExistence type="inferred from homology"/>
<evidence type="ECO:0008006" key="13">
    <source>
        <dbReference type="Google" id="ProtNLM"/>
    </source>
</evidence>
<evidence type="ECO:0000259" key="10">
    <source>
        <dbReference type="Pfam" id="PF04963"/>
    </source>
</evidence>
<dbReference type="Pfam" id="PF04552">
    <property type="entry name" value="Sigma54_DBD"/>
    <property type="match status" value="1"/>
</dbReference>
<dbReference type="Pfam" id="PF00309">
    <property type="entry name" value="Sigma54_AID"/>
    <property type="match status" value="1"/>
</dbReference>
<accession>A0ABM8Q994</accession>
<protein>
    <recommendedName>
        <fullName evidence="13">RNA polymerase sigma-54 factor</fullName>
    </recommendedName>
</protein>
<keyword evidence="8" id="KW-0804">Transcription</keyword>
<dbReference type="PROSITE" id="PS00717">
    <property type="entry name" value="SIGMA54_1"/>
    <property type="match status" value="1"/>
</dbReference>
<comment type="similarity">
    <text evidence="1">Belongs to the sigma-54 factor family.</text>
</comment>
<dbReference type="PANTHER" id="PTHR32248">
    <property type="entry name" value="RNA POLYMERASE SIGMA-54 FACTOR"/>
    <property type="match status" value="1"/>
</dbReference>
<dbReference type="PROSITE" id="PS00718">
    <property type="entry name" value="SIGMA54_2"/>
    <property type="match status" value="1"/>
</dbReference>
<evidence type="ECO:0000256" key="1">
    <source>
        <dbReference type="ARBA" id="ARBA00008798"/>
    </source>
</evidence>
<keyword evidence="6" id="KW-0731">Sigma factor</keyword>
<sequence length="411" mass="46532">MLRQKLAQAPKTKLNQTLRSWLDVLMCGADELKETIQGLSDKNPFVDIQTNFKQSKKSYFRQISKNTINDNSELYTIDTPSLYDVLLSQISPPLFPTLKSQNIAFKIIECIDDEGYFEYDDDVLSGFDVADIERVRARFAYLEPSGVGACSVNECMKFQLVELDLDDDLQKTCEILIDNLDTISNYKHLKLYSSAVAIIKKLKNPPAIEYLHSSTNVTPDICINTDDGIKVSINDEVYPLVVIDTEGIDERMEFVASHVKSAKELVDALELRKATLYKIGLMIVEYQYDYFMGGDIKPMRLKDIADELGRSASTISRAIANKYIDTPRGTIAIKSFFSTALDDEISNAAIKSYVSELVKNENRAKPLSDNQILELIRLKFGVNMVRRTITKYRKSLNIASSSERKRIYAIA</sequence>
<evidence type="ECO:0000256" key="4">
    <source>
        <dbReference type="ARBA" id="ARBA00022695"/>
    </source>
</evidence>
<keyword evidence="2" id="KW-0240">DNA-directed RNA polymerase</keyword>
<feature type="domain" description="RNA polymerase sigma factor 54 DNA-binding" evidence="9">
    <location>
        <begin position="254"/>
        <end position="406"/>
    </location>
</feature>